<dbReference type="Proteomes" id="UP000230233">
    <property type="component" value="Chromosome V"/>
</dbReference>
<accession>A0A2G5TR13</accession>
<keyword evidence="2" id="KW-0812">Transmembrane</keyword>
<name>A0A2G5TR13_9PELO</name>
<keyword evidence="2" id="KW-1133">Transmembrane helix</keyword>
<reference evidence="4" key="1">
    <citation type="submission" date="2017-10" db="EMBL/GenBank/DDBJ databases">
        <title>Rapid genome shrinkage in a self-fertile nematode reveals novel sperm competition proteins.</title>
        <authorList>
            <person name="Yin D."/>
            <person name="Schwarz E.M."/>
            <person name="Thomas C.G."/>
            <person name="Felde R.L."/>
            <person name="Korf I.F."/>
            <person name="Cutter A.D."/>
            <person name="Schartner C.M."/>
            <person name="Ralston E.J."/>
            <person name="Meyer B.J."/>
            <person name="Haag E.S."/>
        </authorList>
    </citation>
    <scope>NUCLEOTIDE SEQUENCE [LARGE SCALE GENOMIC DNA]</scope>
    <source>
        <strain evidence="4">JU1422</strain>
    </source>
</reference>
<protein>
    <submittedName>
        <fullName evidence="3">Uncharacterized protein</fullName>
    </submittedName>
</protein>
<feature type="compositionally biased region" description="Low complexity" evidence="1">
    <location>
        <begin position="39"/>
        <end position="51"/>
    </location>
</feature>
<gene>
    <name evidence="3" type="primary">Cnig_chr_V.g21192</name>
    <name evidence="3" type="ORF">B9Z55_021192</name>
</gene>
<keyword evidence="2" id="KW-0472">Membrane</keyword>
<evidence type="ECO:0000313" key="3">
    <source>
        <dbReference type="EMBL" id="PIC29683.1"/>
    </source>
</evidence>
<comment type="caution">
    <text evidence="3">The sequence shown here is derived from an EMBL/GenBank/DDBJ whole genome shotgun (WGS) entry which is preliminary data.</text>
</comment>
<evidence type="ECO:0000313" key="4">
    <source>
        <dbReference type="Proteomes" id="UP000230233"/>
    </source>
</evidence>
<dbReference type="EMBL" id="PDUG01000005">
    <property type="protein sequence ID" value="PIC29683.1"/>
    <property type="molecule type" value="Genomic_DNA"/>
</dbReference>
<feature type="region of interest" description="Disordered" evidence="1">
    <location>
        <begin position="1"/>
        <end position="51"/>
    </location>
</feature>
<keyword evidence="4" id="KW-1185">Reference proteome</keyword>
<feature type="compositionally biased region" description="Low complexity" evidence="1">
    <location>
        <begin position="16"/>
        <end position="25"/>
    </location>
</feature>
<evidence type="ECO:0000256" key="2">
    <source>
        <dbReference type="SAM" id="Phobius"/>
    </source>
</evidence>
<organism evidence="3 4">
    <name type="scientific">Caenorhabditis nigoni</name>
    <dbReference type="NCBI Taxonomy" id="1611254"/>
    <lineage>
        <taxon>Eukaryota</taxon>
        <taxon>Metazoa</taxon>
        <taxon>Ecdysozoa</taxon>
        <taxon>Nematoda</taxon>
        <taxon>Chromadorea</taxon>
        <taxon>Rhabditida</taxon>
        <taxon>Rhabditina</taxon>
        <taxon>Rhabditomorpha</taxon>
        <taxon>Rhabditoidea</taxon>
        <taxon>Rhabditidae</taxon>
        <taxon>Peloderinae</taxon>
        <taxon>Caenorhabditis</taxon>
    </lineage>
</organism>
<proteinExistence type="predicted"/>
<evidence type="ECO:0000256" key="1">
    <source>
        <dbReference type="SAM" id="MobiDB-lite"/>
    </source>
</evidence>
<feature type="transmembrane region" description="Helical" evidence="2">
    <location>
        <begin position="58"/>
        <end position="79"/>
    </location>
</feature>
<dbReference type="AlphaFoldDB" id="A0A2G5TR13"/>
<sequence length="80" mass="8814">MFPECRRSDGYTCEPTTTTTITTTTRGSIAASERHGEASPSSSSDNSGHDNNTSSYSMYPSFVFPVFLLFFAELLVFGWI</sequence>